<reference evidence="3 4" key="1">
    <citation type="submission" date="2022-01" db="EMBL/GenBank/DDBJ databases">
        <title>Whole genome-based taxonomy of the Shewanellaceae.</title>
        <authorList>
            <person name="Martin-Rodriguez A.J."/>
        </authorList>
    </citation>
    <scope>NUCLEOTIDE SEQUENCE [LARGE SCALE GENOMIC DNA]</scope>
    <source>
        <strain evidence="3 4">DSM 17177</strain>
    </source>
</reference>
<accession>A0ABT0L8W6</accession>
<feature type="region of interest" description="Disordered" evidence="1">
    <location>
        <begin position="52"/>
        <end position="82"/>
    </location>
</feature>
<keyword evidence="4" id="KW-1185">Reference proteome</keyword>
<dbReference type="EMBL" id="JAKIKS010000018">
    <property type="protein sequence ID" value="MCL1124144.1"/>
    <property type="molecule type" value="Genomic_DNA"/>
</dbReference>
<dbReference type="Proteomes" id="UP001203423">
    <property type="component" value="Unassembled WGS sequence"/>
</dbReference>
<keyword evidence="2" id="KW-0472">Membrane</keyword>
<protein>
    <submittedName>
        <fullName evidence="3">Uncharacterized protein</fullName>
    </submittedName>
</protein>
<comment type="caution">
    <text evidence="3">The sequence shown here is derived from an EMBL/GenBank/DDBJ whole genome shotgun (WGS) entry which is preliminary data.</text>
</comment>
<name>A0ABT0L8W6_9GAMM</name>
<keyword evidence="2" id="KW-1133">Transmembrane helix</keyword>
<gene>
    <name evidence="3" type="ORF">L2764_06555</name>
</gene>
<evidence type="ECO:0000313" key="3">
    <source>
        <dbReference type="EMBL" id="MCL1124144.1"/>
    </source>
</evidence>
<organism evidence="3 4">
    <name type="scientific">Shewanella surugensis</name>
    <dbReference type="NCBI Taxonomy" id="212020"/>
    <lineage>
        <taxon>Bacteria</taxon>
        <taxon>Pseudomonadati</taxon>
        <taxon>Pseudomonadota</taxon>
        <taxon>Gammaproteobacteria</taxon>
        <taxon>Alteromonadales</taxon>
        <taxon>Shewanellaceae</taxon>
        <taxon>Shewanella</taxon>
    </lineage>
</organism>
<keyword evidence="2" id="KW-0812">Transmembrane</keyword>
<proteinExistence type="predicted"/>
<dbReference type="RefSeq" id="WP_248939428.1">
    <property type="nucleotide sequence ID" value="NZ_JAKIKS010000018.1"/>
</dbReference>
<sequence>MFSWLIRLSGLAVSWYYTDLESSITFQSTFCPILVAVFLVSILLEIVGPRGRGSGTGGGGSDGGGFFGGDGGCGGDGGGGGD</sequence>
<evidence type="ECO:0000313" key="4">
    <source>
        <dbReference type="Proteomes" id="UP001203423"/>
    </source>
</evidence>
<feature type="transmembrane region" description="Helical" evidence="2">
    <location>
        <begin position="24"/>
        <end position="44"/>
    </location>
</feature>
<evidence type="ECO:0000256" key="1">
    <source>
        <dbReference type="SAM" id="MobiDB-lite"/>
    </source>
</evidence>
<evidence type="ECO:0000256" key="2">
    <source>
        <dbReference type="SAM" id="Phobius"/>
    </source>
</evidence>